<feature type="active site" description="Proton acceptor" evidence="10">
    <location>
        <position position="201"/>
    </location>
</feature>
<dbReference type="AlphaFoldDB" id="A0AA37MKY6"/>
<feature type="domain" description="Phosphofructokinase" evidence="11">
    <location>
        <begin position="69"/>
        <end position="443"/>
    </location>
</feature>
<evidence type="ECO:0000256" key="9">
    <source>
        <dbReference type="ARBA" id="ARBA00048072"/>
    </source>
</evidence>
<dbReference type="PIRSF" id="PIRSF005677">
    <property type="entry name" value="PPi_PFK_PfpB"/>
    <property type="match status" value="1"/>
</dbReference>
<comment type="caution">
    <text evidence="10">Lacks conserved residue(s) required for the propagation of feature annotation.</text>
</comment>
<comment type="function">
    <text evidence="2 10">Catalyzes the phosphorylation of D-fructose 6-phosphate, the first committing step of glycolysis. Uses inorganic phosphate (PPi) as phosphoryl donor instead of ATP like common ATP-dependent phosphofructokinases (ATP-PFKs), which renders the reaction reversible, and can thus function both in glycolysis and gluconeogenesis. Consistently, PPi-PFK can replace the enzymes of both the forward (ATP-PFK) and reverse (fructose-bisphosphatase (FBPase)) reactions.</text>
</comment>
<reference evidence="12" key="1">
    <citation type="submission" date="2021-08" db="EMBL/GenBank/DDBJ databases">
        <title>Prevotella lacticifex sp. nov., isolated from rumen of cow.</title>
        <authorList>
            <person name="Shinkai T."/>
            <person name="Ikeyama N."/>
            <person name="Kumagai M."/>
            <person name="Ohmori H."/>
            <person name="Sakamoto M."/>
            <person name="Ohkuma M."/>
            <person name="Mitsumori M."/>
        </authorList>
    </citation>
    <scope>NUCLEOTIDE SEQUENCE</scope>
    <source>
        <strain evidence="12">JCM 8259</strain>
    </source>
</reference>
<evidence type="ECO:0000256" key="10">
    <source>
        <dbReference type="HAMAP-Rule" id="MF_01980"/>
    </source>
</evidence>
<feature type="binding site" description="in other chain" evidence="10">
    <location>
        <begin position="246"/>
        <end position="248"/>
    </location>
    <ligand>
        <name>substrate</name>
        <note>ligand shared between dimeric partners</note>
    </ligand>
</feature>
<dbReference type="GO" id="GO:0009749">
    <property type="term" value="P:response to glucose"/>
    <property type="evidence" value="ECO:0007669"/>
    <property type="project" value="TreeGrafter"/>
</dbReference>
<evidence type="ECO:0000256" key="7">
    <source>
        <dbReference type="ARBA" id="ARBA00022842"/>
    </source>
</evidence>
<dbReference type="GO" id="GO:0046872">
    <property type="term" value="F:metal ion binding"/>
    <property type="evidence" value="ECO:0007669"/>
    <property type="project" value="UniProtKB-KW"/>
</dbReference>
<evidence type="ECO:0000256" key="6">
    <source>
        <dbReference type="ARBA" id="ARBA00022777"/>
    </source>
</evidence>
<dbReference type="InterPro" id="IPR000023">
    <property type="entry name" value="Phosphofructokinase_dom"/>
</dbReference>
<organism evidence="12 13">
    <name type="scientific">Xylanibacter ruminicola</name>
    <name type="common">Prevotella ruminicola</name>
    <dbReference type="NCBI Taxonomy" id="839"/>
    <lineage>
        <taxon>Bacteria</taxon>
        <taxon>Pseudomonadati</taxon>
        <taxon>Bacteroidota</taxon>
        <taxon>Bacteroidia</taxon>
        <taxon>Bacteroidales</taxon>
        <taxon>Prevotellaceae</taxon>
        <taxon>Xylanibacter</taxon>
    </lineage>
</organism>
<dbReference type="PRINTS" id="PR00476">
    <property type="entry name" value="PHFRCTKINASE"/>
</dbReference>
<evidence type="ECO:0000256" key="5">
    <source>
        <dbReference type="ARBA" id="ARBA00022723"/>
    </source>
</evidence>
<keyword evidence="6 10" id="KW-0418">Kinase</keyword>
<comment type="similarity">
    <text evidence="10">Belongs to the phosphofructokinase type A (PFKA) family. PPi-dependent PFK group II subfamily. Clade 'Long' sub-subfamily.</text>
</comment>
<dbReference type="NCBIfam" id="NF005482">
    <property type="entry name" value="PRK07085.1"/>
    <property type="match status" value="1"/>
</dbReference>
<feature type="binding site" description="in other chain" evidence="10">
    <location>
        <begin position="418"/>
        <end position="421"/>
    </location>
    <ligand>
        <name>substrate</name>
        <note>ligand shared between dimeric partners</note>
    </ligand>
</feature>
<keyword evidence="7 10" id="KW-0460">Magnesium</keyword>
<evidence type="ECO:0000256" key="1">
    <source>
        <dbReference type="ARBA" id="ARBA00001946"/>
    </source>
</evidence>
<dbReference type="InterPro" id="IPR035966">
    <property type="entry name" value="PKF_sf"/>
</dbReference>
<keyword evidence="5 10" id="KW-0479">Metal-binding</keyword>
<evidence type="ECO:0000256" key="3">
    <source>
        <dbReference type="ARBA" id="ARBA00022490"/>
    </source>
</evidence>
<dbReference type="GO" id="GO:0005829">
    <property type="term" value="C:cytosol"/>
    <property type="evidence" value="ECO:0007669"/>
    <property type="project" value="TreeGrafter"/>
</dbReference>
<dbReference type="GO" id="GO:0003872">
    <property type="term" value="F:6-phosphofructokinase activity"/>
    <property type="evidence" value="ECO:0007669"/>
    <property type="project" value="UniProtKB-UniRule"/>
</dbReference>
<dbReference type="GO" id="GO:0006002">
    <property type="term" value="P:fructose 6-phosphate metabolic process"/>
    <property type="evidence" value="ECO:0007669"/>
    <property type="project" value="InterPro"/>
</dbReference>
<comment type="pathway">
    <text evidence="10">Carbohydrate degradation; glycolysis; D-glyceraldehyde 3-phosphate and glycerone phosphate from D-glucose: step 3/4.</text>
</comment>
<dbReference type="Gene3D" id="3.40.50.450">
    <property type="match status" value="1"/>
</dbReference>
<feature type="site" description="Important for catalytic activity; stabilizes the transition state when the phosphoryl donor is PPi" evidence="10">
    <location>
        <position position="198"/>
    </location>
</feature>
<evidence type="ECO:0000256" key="8">
    <source>
        <dbReference type="ARBA" id="ARBA00023152"/>
    </source>
</evidence>
<evidence type="ECO:0000313" key="12">
    <source>
        <dbReference type="EMBL" id="GJG33201.1"/>
    </source>
</evidence>
<keyword evidence="8 10" id="KW-0324">Glycolysis</keyword>
<feature type="binding site" evidence="10">
    <location>
        <position position="171"/>
    </location>
    <ligand>
        <name>Mg(2+)</name>
        <dbReference type="ChEBI" id="CHEBI:18420"/>
        <note>catalytic</note>
    </ligand>
</feature>
<dbReference type="SUPFAM" id="SSF53784">
    <property type="entry name" value="Phosphofructokinase"/>
    <property type="match status" value="1"/>
</dbReference>
<dbReference type="GO" id="GO:0047334">
    <property type="term" value="F:diphosphate-fructose-6-phosphate 1-phosphotransferase activity"/>
    <property type="evidence" value="ECO:0007669"/>
    <property type="project" value="UniProtKB-EC"/>
</dbReference>
<dbReference type="RefSeq" id="WP_013064630.1">
    <property type="nucleotide sequence ID" value="NZ_BPTT01000001.1"/>
</dbReference>
<dbReference type="PANTHER" id="PTHR43650">
    <property type="entry name" value="PYROPHOSPHATE--FRUCTOSE 6-PHOSPHATE 1-PHOSPHOTRANSFERASE"/>
    <property type="match status" value="1"/>
</dbReference>
<dbReference type="Pfam" id="PF00365">
    <property type="entry name" value="PFK"/>
    <property type="match status" value="1"/>
</dbReference>
<dbReference type="Proteomes" id="UP000887097">
    <property type="component" value="Unassembled WGS sequence"/>
</dbReference>
<dbReference type="NCBIfam" id="TIGR02477">
    <property type="entry name" value="PFKA_PPi"/>
    <property type="match status" value="1"/>
</dbReference>
<feature type="binding site" evidence="10">
    <location>
        <position position="77"/>
    </location>
    <ligand>
        <name>diphosphate</name>
        <dbReference type="ChEBI" id="CHEBI:33019"/>
    </ligand>
</feature>
<dbReference type="PANTHER" id="PTHR43650:SF1">
    <property type="entry name" value="PYROPHOSPHATE--FRUCTOSE 6-PHOSPHATE 1-PHOSPHOTRANSFERASE SUBUNIT BETA 2"/>
    <property type="match status" value="1"/>
</dbReference>
<evidence type="ECO:0000256" key="4">
    <source>
        <dbReference type="ARBA" id="ARBA00022679"/>
    </source>
</evidence>
<comment type="caution">
    <text evidence="12">The sequence shown here is derived from an EMBL/GenBank/DDBJ whole genome shotgun (WGS) entry which is preliminary data.</text>
</comment>
<dbReference type="EC" id="2.7.1.90" evidence="10"/>
<protein>
    <recommendedName>
        <fullName evidence="10">Pyrophosphate--fructose 6-phosphate 1-phosphotransferase</fullName>
        <ecNumber evidence="10">2.7.1.90</ecNumber>
    </recommendedName>
    <alternativeName>
        <fullName evidence="10">6-phosphofructokinase, pyrophosphate dependent</fullName>
    </alternativeName>
    <alternativeName>
        <fullName evidence="10">PPi-dependent phosphofructokinase</fullName>
        <shortName evidence="10">PPi-PFK</shortName>
    </alternativeName>
    <alternativeName>
        <fullName evidence="10">Pyrophosphate-dependent 6-phosphofructose-1-kinase</fullName>
    </alternativeName>
</protein>
<dbReference type="InterPro" id="IPR022953">
    <property type="entry name" value="ATP_PFK"/>
</dbReference>
<dbReference type="OMA" id="SAKKYWH"/>
<accession>A0AA37MKY6</accession>
<comment type="subcellular location">
    <subcellularLocation>
        <location evidence="10">Cytoplasm</location>
    </subcellularLocation>
</comment>
<dbReference type="EMBL" id="BPTT01000001">
    <property type="protein sequence ID" value="GJG33201.1"/>
    <property type="molecule type" value="Genomic_DNA"/>
</dbReference>
<comment type="cofactor">
    <cofactor evidence="1 10">
        <name>Mg(2+)</name>
        <dbReference type="ChEBI" id="CHEBI:18420"/>
    </cofactor>
</comment>
<proteinExistence type="inferred from homology"/>
<dbReference type="Gene3D" id="1.10.10.480">
    <property type="entry name" value="Phosphofructokinase, domain 3"/>
    <property type="match status" value="1"/>
</dbReference>
<dbReference type="Gene3D" id="3.40.50.460">
    <property type="entry name" value="Phosphofructokinase domain"/>
    <property type="match status" value="1"/>
</dbReference>
<dbReference type="HAMAP" id="MF_01980">
    <property type="entry name" value="Phosphofructokinase_II_Long"/>
    <property type="match status" value="1"/>
</dbReference>
<dbReference type="GeneID" id="31500341"/>
<comment type="activity regulation">
    <text evidence="10">Non-allosteric.</text>
</comment>
<gene>
    <name evidence="10 12" type="primary">pfp</name>
    <name evidence="12" type="ORF">PRMUPPPA20_13100</name>
</gene>
<dbReference type="GO" id="GO:0005524">
    <property type="term" value="F:ATP binding"/>
    <property type="evidence" value="ECO:0007669"/>
    <property type="project" value="InterPro"/>
</dbReference>
<keyword evidence="3 10" id="KW-0963">Cytoplasm</keyword>
<sequence length="545" mass="59826">MEKSALQMARAAYQPKLPKALQGAVKVKEGAATQSVGDQEEIKKLFPNTYGMPIVEFEPATEANNTKMNVGIILSGGQAPGGHNVITGLFDQIKKLNPENRLFGFILGPGGLVDHNYMELTADIIDEYRNTGGFDMIGSGRTKLEKVDQFEKGLEIIRELNIKAIVIIGGDDSNTNACVLAEYYAAKNYGVQVIGCPKTIDGDLKNDQIETSFGFDTACKTYSELIGNIERDCNSARKYWHFIKVMGRSASHIALECALQTQPNICLVSEEIEQKGMSLDDIVTYIANAVCQRAADGNNFGTVIIPEGVIEFIPAIKKLIAQLNDVLAMPEAKELDRHESIDFVKAHLTDENLAVFNSLPTGVARQLALDRDPHGNVQVSLIETEKLLSTMVAQKLEKMKKEGKYSGKFSAQHHFFGYEGRCAAPSNFDADYCYALGTSAAQLIANGKTGYMAIVKNTTAPAEQWIAGGVPITMMMNMEKRAGEMKPVIRKALVELDGAPFKTFAAQRDRWARETAYVYPGPIQYWGPTEVCDQPTRTLALEQGK</sequence>
<name>A0AA37MKY6_XYLRU</name>
<feature type="binding site" evidence="10">
    <location>
        <begin position="238"/>
        <end position="239"/>
    </location>
    <ligand>
        <name>substrate</name>
        <note>ligand shared between dimeric partners</note>
    </ligand>
</feature>
<keyword evidence="4 10" id="KW-0808">Transferase</keyword>
<feature type="site" description="Important for catalytic activity and substrate specificity; stabilizes the transition state when the phosphoryl donor is PPi; prevents ATP from binding by mimicking the alpha-phosphate group of ATP" evidence="10">
    <location>
        <position position="172"/>
    </location>
</feature>
<feature type="binding site" description="in other chain" evidence="10">
    <location>
        <begin position="199"/>
        <end position="201"/>
    </location>
    <ligand>
        <name>substrate</name>
        <note>ligand shared between dimeric partners</note>
    </ligand>
</feature>
<comment type="subunit">
    <text evidence="10">Homodimer.</text>
</comment>
<comment type="catalytic activity">
    <reaction evidence="9 10">
        <text>beta-D-fructose 6-phosphate + diphosphate = beta-D-fructose 1,6-bisphosphate + phosphate + H(+)</text>
        <dbReference type="Rhea" id="RHEA:13613"/>
        <dbReference type="ChEBI" id="CHEBI:15378"/>
        <dbReference type="ChEBI" id="CHEBI:32966"/>
        <dbReference type="ChEBI" id="CHEBI:33019"/>
        <dbReference type="ChEBI" id="CHEBI:43474"/>
        <dbReference type="ChEBI" id="CHEBI:57634"/>
        <dbReference type="EC" id="2.7.1.90"/>
    </reaction>
</comment>
<feature type="binding site" description="in other chain" evidence="10">
    <location>
        <position position="307"/>
    </location>
    <ligand>
        <name>substrate</name>
        <note>ligand shared between dimeric partners</note>
    </ligand>
</feature>
<evidence type="ECO:0000259" key="11">
    <source>
        <dbReference type="Pfam" id="PF00365"/>
    </source>
</evidence>
<evidence type="ECO:0000256" key="2">
    <source>
        <dbReference type="ARBA" id="ARBA00003138"/>
    </source>
</evidence>
<evidence type="ECO:0000313" key="13">
    <source>
        <dbReference type="Proteomes" id="UP000887097"/>
    </source>
</evidence>
<dbReference type="InterPro" id="IPR011183">
    <property type="entry name" value="PfpB_PPi_PFK"/>
</dbReference>